<keyword evidence="8" id="KW-1185">Reference proteome</keyword>
<comment type="function">
    <text evidence="4">Catalyzes two steps in the biosynthesis of coenzyme A. In the first step cysteine is conjugated to 4'-phosphopantothenate to form 4-phosphopantothenoylcysteine, in the latter compound is decarboxylated to form 4'-phosphopantotheine.</text>
</comment>
<dbReference type="GO" id="GO:0015941">
    <property type="term" value="P:pantothenate catabolic process"/>
    <property type="evidence" value="ECO:0007669"/>
    <property type="project" value="InterPro"/>
</dbReference>
<dbReference type="OrthoDB" id="9802554at2"/>
<feature type="region of interest" description="Phosphopantothenoylcysteine decarboxylase" evidence="3">
    <location>
        <begin position="1"/>
        <end position="203"/>
    </location>
</feature>
<comment type="catalytic activity">
    <reaction evidence="3 4">
        <text>N-[(R)-4-phosphopantothenoyl]-L-cysteine + H(+) = (R)-4'-phosphopantetheine + CO2</text>
        <dbReference type="Rhea" id="RHEA:16793"/>
        <dbReference type="ChEBI" id="CHEBI:15378"/>
        <dbReference type="ChEBI" id="CHEBI:16526"/>
        <dbReference type="ChEBI" id="CHEBI:59458"/>
        <dbReference type="ChEBI" id="CHEBI:61723"/>
        <dbReference type="EC" id="4.1.1.36"/>
    </reaction>
</comment>
<dbReference type="SUPFAM" id="SSF102645">
    <property type="entry name" value="CoaB-like"/>
    <property type="match status" value="1"/>
</dbReference>
<dbReference type="HAMAP" id="MF_02225">
    <property type="entry name" value="CoaBC"/>
    <property type="match status" value="1"/>
</dbReference>
<evidence type="ECO:0000256" key="3">
    <source>
        <dbReference type="HAMAP-Rule" id="MF_02225"/>
    </source>
</evidence>
<dbReference type="InterPro" id="IPR036551">
    <property type="entry name" value="Flavin_trans-like"/>
</dbReference>
<comment type="cofactor">
    <cofactor evidence="3">
        <name>FMN</name>
        <dbReference type="ChEBI" id="CHEBI:58210"/>
    </cofactor>
    <text evidence="3">Binds 1 FMN per subunit.</text>
</comment>
<evidence type="ECO:0000313" key="8">
    <source>
        <dbReference type="Proteomes" id="UP000070675"/>
    </source>
</evidence>
<feature type="binding site" evidence="3">
    <location>
        <position position="355"/>
    </location>
    <ligand>
        <name>CTP</name>
        <dbReference type="ChEBI" id="CHEBI:37563"/>
    </ligand>
</feature>
<comment type="pathway">
    <text evidence="3 4">Cofactor biosynthesis; coenzyme A biosynthesis; CoA from (R)-pantothenate: step 2/5.</text>
</comment>
<gene>
    <name evidence="3" type="primary">coaBC</name>
    <name evidence="7" type="ORF">HMPREF3192_01011</name>
</gene>
<dbReference type="GO" id="GO:0004632">
    <property type="term" value="F:phosphopantothenate--cysteine ligase activity"/>
    <property type="evidence" value="ECO:0007669"/>
    <property type="project" value="UniProtKB-UniRule"/>
</dbReference>
<dbReference type="PANTHER" id="PTHR14359">
    <property type="entry name" value="HOMO-OLIGOMERIC FLAVIN CONTAINING CYS DECARBOXYLASE FAMILY"/>
    <property type="match status" value="1"/>
</dbReference>
<reference evidence="8" key="1">
    <citation type="submission" date="2016-01" db="EMBL/GenBank/DDBJ databases">
        <authorList>
            <person name="Mitreva M."/>
            <person name="Pepin K.H."/>
            <person name="Mihindukulasuriya K.A."/>
            <person name="Fulton R."/>
            <person name="Fronick C."/>
            <person name="O'Laughlin M."/>
            <person name="Miner T."/>
            <person name="Herter B."/>
            <person name="Rosa B.A."/>
            <person name="Cordes M."/>
            <person name="Tomlinson C."/>
            <person name="Wollam A."/>
            <person name="Palsikar V.B."/>
            <person name="Mardis E.R."/>
            <person name="Wilson R.K."/>
        </authorList>
    </citation>
    <scope>NUCLEOTIDE SEQUENCE [LARGE SCALE GENOMIC DNA]</scope>
    <source>
        <strain evidence="8">DNF00019</strain>
    </source>
</reference>
<dbReference type="Pfam" id="PF04127">
    <property type="entry name" value="DFP"/>
    <property type="match status" value="1"/>
</dbReference>
<dbReference type="Pfam" id="PF02441">
    <property type="entry name" value="Flavoprotein"/>
    <property type="match status" value="1"/>
</dbReference>
<keyword evidence="3" id="KW-0511">Multifunctional enzyme</keyword>
<dbReference type="EC" id="6.3.2.5" evidence="3"/>
<keyword evidence="3 4" id="KW-0288">FMN</keyword>
<dbReference type="GO" id="GO:0071513">
    <property type="term" value="C:phosphopantothenoylcysteine decarboxylase complex"/>
    <property type="evidence" value="ECO:0007669"/>
    <property type="project" value="TreeGrafter"/>
</dbReference>
<dbReference type="InterPro" id="IPR003382">
    <property type="entry name" value="Flavoprotein"/>
</dbReference>
<feature type="region of interest" description="Phosphopantothenate--cysteine ligase" evidence="3">
    <location>
        <begin position="204"/>
        <end position="411"/>
    </location>
</feature>
<dbReference type="Gene3D" id="3.40.50.10300">
    <property type="entry name" value="CoaB-like"/>
    <property type="match status" value="1"/>
</dbReference>
<comment type="similarity">
    <text evidence="3 4">In the N-terminal section; belongs to the HFCD (homo-oligomeric flavin containing Cys decarboxylase) superfamily.</text>
</comment>
<feature type="binding site" evidence="3">
    <location>
        <position position="337"/>
    </location>
    <ligand>
        <name>CTP</name>
        <dbReference type="ChEBI" id="CHEBI:37563"/>
    </ligand>
</feature>
<proteinExistence type="inferred from homology"/>
<dbReference type="PATRIC" id="fig|1393034.3.peg.976"/>
<keyword evidence="2 3" id="KW-0456">Lyase</keyword>
<protein>
    <recommendedName>
        <fullName evidence="3">Coenzyme A biosynthesis bifunctional protein CoaBC</fullName>
    </recommendedName>
    <alternativeName>
        <fullName evidence="3">DNA/pantothenate metabolism flavoprotein</fullName>
    </alternativeName>
    <alternativeName>
        <fullName evidence="3">Phosphopantothenoylcysteine synthetase/decarboxylase</fullName>
        <shortName evidence="3">PPCS-PPCDC</shortName>
    </alternativeName>
    <domain>
        <recommendedName>
            <fullName evidence="3">Phosphopantothenoylcysteine decarboxylase</fullName>
            <shortName evidence="3">PPC decarboxylase</shortName>
            <shortName evidence="3">PPC-DC</shortName>
            <ecNumber evidence="3">4.1.1.36</ecNumber>
        </recommendedName>
        <alternativeName>
            <fullName evidence="3">CoaC</fullName>
        </alternativeName>
    </domain>
    <domain>
        <recommendedName>
            <fullName evidence="3">Phosphopantothenate--cysteine ligase</fullName>
            <ecNumber evidence="3">6.3.2.5</ecNumber>
        </recommendedName>
        <alternativeName>
            <fullName evidence="3">CoaB</fullName>
        </alternativeName>
        <alternativeName>
            <fullName evidence="3">Phosphopantothenoylcysteine synthetase</fullName>
            <shortName evidence="3">PPC synthetase</shortName>
            <shortName evidence="3">PPC-S</shortName>
        </alternativeName>
    </domain>
</protein>
<comment type="caution">
    <text evidence="7">The sequence shown here is derived from an EMBL/GenBank/DDBJ whole genome shotgun (WGS) entry which is preliminary data.</text>
</comment>
<dbReference type="InterPro" id="IPR035929">
    <property type="entry name" value="CoaB-like_sf"/>
</dbReference>
<keyword evidence="3" id="KW-0460">Magnesium</keyword>
<accession>A0A133XS73</accession>
<dbReference type="PANTHER" id="PTHR14359:SF6">
    <property type="entry name" value="PHOSPHOPANTOTHENOYLCYSTEINE DECARBOXYLASE"/>
    <property type="match status" value="1"/>
</dbReference>
<name>A0A133XS73_9ACTN</name>
<dbReference type="InterPro" id="IPR007085">
    <property type="entry name" value="DNA/pantothenate-metab_flavo_C"/>
</dbReference>
<sequence>MCRTKSAAADQSPQSQPHVLLLVCGGIAAYKAIECMRGLQRAGCDVRVAMTDDACKFVGPTTFEALSGHAVATSLYDFDDSPIPHIYLSDWADVVLVVPCTANVLAKLATGIADDVVSASALACDKDFVIAPAMNTKMWNNPATQHNVHTLLQRGMHLITPATKMLACGITGTGALASVTNIVDTCLLWCARRLQPQILSSKKVLITAGPTHEAIDPVRYIANASSGKMGYALARAVRDAGAEVTLVTGPTALAAPCGVTTIDVTSAREMYERSLEAFTGVDAAILTAAVADWTPVEACDHKLKKHAEPLSTLALRETDDILRSLSAQKEQRIVIGFAAETDDLVAHAQQKLADKRCDMIVANDVSRADSCFGSNTNTVSFVTPSSVEQLPTLSKKEVAEHIVAKLAELLR</sequence>
<comment type="function">
    <text evidence="3">Catalyzes two sequential steps in the biosynthesis of coenzyme A. In the first step cysteine is conjugated to 4'-phosphopantothenate to form 4-phosphopantothenoylcysteine. In the second step the latter compound is decarboxylated to form 4'-phosphopantotheine.</text>
</comment>
<evidence type="ECO:0000256" key="4">
    <source>
        <dbReference type="RuleBase" id="RU364078"/>
    </source>
</evidence>
<dbReference type="EMBL" id="LSCR01000029">
    <property type="protein sequence ID" value="KXB33783.1"/>
    <property type="molecule type" value="Genomic_DNA"/>
</dbReference>
<dbReference type="NCBIfam" id="TIGR00521">
    <property type="entry name" value="coaBC_dfp"/>
    <property type="match status" value="1"/>
</dbReference>
<organism evidence="7 8">
    <name type="scientific">Atopobium deltae</name>
    <dbReference type="NCBI Taxonomy" id="1393034"/>
    <lineage>
        <taxon>Bacteria</taxon>
        <taxon>Bacillati</taxon>
        <taxon>Actinomycetota</taxon>
        <taxon>Coriobacteriia</taxon>
        <taxon>Coriobacteriales</taxon>
        <taxon>Atopobiaceae</taxon>
        <taxon>Atopobium</taxon>
    </lineage>
</organism>
<dbReference type="GO" id="GO:0046872">
    <property type="term" value="F:metal ion binding"/>
    <property type="evidence" value="ECO:0007669"/>
    <property type="project" value="UniProtKB-KW"/>
</dbReference>
<comment type="similarity">
    <text evidence="3 4">In the C-terminal section; belongs to the PPC synthetase family.</text>
</comment>
<dbReference type="Proteomes" id="UP000070675">
    <property type="component" value="Unassembled WGS sequence"/>
</dbReference>
<keyword evidence="3" id="KW-0479">Metal-binding</keyword>
<dbReference type="UniPathway" id="UPA00241">
    <property type="reaction ID" value="UER00353"/>
</dbReference>
<evidence type="ECO:0000259" key="6">
    <source>
        <dbReference type="Pfam" id="PF04127"/>
    </source>
</evidence>
<dbReference type="STRING" id="1393034.HMPREF3192_01011"/>
<feature type="domain" description="DNA/pantothenate metabolism flavoprotein C-terminal" evidence="6">
    <location>
        <begin position="199"/>
        <end position="408"/>
    </location>
</feature>
<feature type="binding site" evidence="3">
    <location>
        <position position="302"/>
    </location>
    <ligand>
        <name>CTP</name>
        <dbReference type="ChEBI" id="CHEBI:37563"/>
    </ligand>
</feature>
<dbReference type="AlphaFoldDB" id="A0A133XS73"/>
<dbReference type="InterPro" id="IPR005252">
    <property type="entry name" value="CoaBC"/>
</dbReference>
<feature type="active site" description="Proton donor" evidence="3">
    <location>
        <position position="168"/>
    </location>
</feature>
<comment type="caution">
    <text evidence="3">Lacks conserved residue(s) required for the propagation of feature annotation.</text>
</comment>
<keyword evidence="1 3" id="KW-0210">Decarboxylase</keyword>
<dbReference type="GO" id="GO:0015937">
    <property type="term" value="P:coenzyme A biosynthetic process"/>
    <property type="evidence" value="ECO:0007669"/>
    <property type="project" value="UniProtKB-UniRule"/>
</dbReference>
<comment type="pathway">
    <text evidence="3 4">Cofactor biosynthesis; coenzyme A biosynthesis; CoA from (R)-pantothenate: step 3/5.</text>
</comment>
<evidence type="ECO:0000259" key="5">
    <source>
        <dbReference type="Pfam" id="PF02441"/>
    </source>
</evidence>
<evidence type="ECO:0000256" key="1">
    <source>
        <dbReference type="ARBA" id="ARBA00022793"/>
    </source>
</evidence>
<dbReference type="Gene3D" id="3.40.50.1950">
    <property type="entry name" value="Flavin prenyltransferase-like"/>
    <property type="match status" value="1"/>
</dbReference>
<dbReference type="EC" id="4.1.1.36" evidence="3"/>
<keyword evidence="3 4" id="KW-0285">Flavoprotein</keyword>
<feature type="domain" description="Flavoprotein" evidence="5">
    <location>
        <begin position="18"/>
        <end position="186"/>
    </location>
</feature>
<dbReference type="RefSeq" id="WP_066305770.1">
    <property type="nucleotide sequence ID" value="NZ_KQ959507.1"/>
</dbReference>
<dbReference type="GO" id="GO:0010181">
    <property type="term" value="F:FMN binding"/>
    <property type="evidence" value="ECO:0007669"/>
    <property type="project" value="UniProtKB-UniRule"/>
</dbReference>
<dbReference type="SUPFAM" id="SSF52507">
    <property type="entry name" value="Homo-oligomeric flavin-containing Cys decarboxylases, HFCD"/>
    <property type="match status" value="1"/>
</dbReference>
<feature type="binding site" evidence="3">
    <location>
        <position position="351"/>
    </location>
    <ligand>
        <name>CTP</name>
        <dbReference type="ChEBI" id="CHEBI:37563"/>
    </ligand>
</feature>
<evidence type="ECO:0000256" key="2">
    <source>
        <dbReference type="ARBA" id="ARBA00023239"/>
    </source>
</evidence>
<keyword evidence="3 4" id="KW-0436">Ligase</keyword>
<comment type="catalytic activity">
    <reaction evidence="3 4">
        <text>(R)-4'-phosphopantothenate + L-cysteine + CTP = N-[(R)-4-phosphopantothenoyl]-L-cysteine + CMP + diphosphate + H(+)</text>
        <dbReference type="Rhea" id="RHEA:19397"/>
        <dbReference type="ChEBI" id="CHEBI:10986"/>
        <dbReference type="ChEBI" id="CHEBI:15378"/>
        <dbReference type="ChEBI" id="CHEBI:33019"/>
        <dbReference type="ChEBI" id="CHEBI:35235"/>
        <dbReference type="ChEBI" id="CHEBI:37563"/>
        <dbReference type="ChEBI" id="CHEBI:59458"/>
        <dbReference type="ChEBI" id="CHEBI:60377"/>
        <dbReference type="EC" id="6.3.2.5"/>
    </reaction>
</comment>
<comment type="cofactor">
    <cofactor evidence="3">
        <name>Mg(2+)</name>
        <dbReference type="ChEBI" id="CHEBI:18420"/>
    </cofactor>
</comment>
<dbReference type="GO" id="GO:0004633">
    <property type="term" value="F:phosphopantothenoylcysteine decarboxylase activity"/>
    <property type="evidence" value="ECO:0007669"/>
    <property type="project" value="UniProtKB-UniRule"/>
</dbReference>
<feature type="binding site" evidence="3">
    <location>
        <position position="292"/>
    </location>
    <ligand>
        <name>CTP</name>
        <dbReference type="ChEBI" id="CHEBI:37563"/>
    </ligand>
</feature>
<evidence type="ECO:0000313" key="7">
    <source>
        <dbReference type="EMBL" id="KXB33783.1"/>
    </source>
</evidence>